<keyword evidence="7" id="KW-1185">Reference proteome</keyword>
<dbReference type="PANTHER" id="PTHR27005">
    <property type="entry name" value="WALL-ASSOCIATED RECEPTOR KINASE-LIKE 21"/>
    <property type="match status" value="1"/>
</dbReference>
<evidence type="ECO:0000313" key="7">
    <source>
        <dbReference type="Proteomes" id="UP000593572"/>
    </source>
</evidence>
<evidence type="ECO:0000256" key="1">
    <source>
        <dbReference type="ARBA" id="ARBA00022741"/>
    </source>
</evidence>
<dbReference type="InterPro" id="IPR000719">
    <property type="entry name" value="Prot_kinase_dom"/>
</dbReference>
<dbReference type="InterPro" id="IPR001245">
    <property type="entry name" value="Ser-Thr/Tyr_kinase_cat_dom"/>
</dbReference>
<dbReference type="Gene3D" id="1.10.510.10">
    <property type="entry name" value="Transferase(Phosphotransferase) domain 1"/>
    <property type="match status" value="1"/>
</dbReference>
<reference evidence="6 7" key="1">
    <citation type="journal article" date="2019" name="Genome Biol. Evol.">
        <title>Insights into the evolution of the New World diploid cottons (Gossypium, subgenus Houzingenia) based on genome sequencing.</title>
        <authorList>
            <person name="Grover C.E."/>
            <person name="Arick M.A. 2nd"/>
            <person name="Thrash A."/>
            <person name="Conover J.L."/>
            <person name="Sanders W.S."/>
            <person name="Peterson D.G."/>
            <person name="Frelichowski J.E."/>
            <person name="Scheffler J.A."/>
            <person name="Scheffler B.E."/>
            <person name="Wendel J.F."/>
        </authorList>
    </citation>
    <scope>NUCLEOTIDE SEQUENCE [LARGE SCALE GENOMIC DNA]</scope>
    <source>
        <strain evidence="6">157</strain>
        <tissue evidence="6">Leaf</tissue>
    </source>
</reference>
<proteinExistence type="predicted"/>
<dbReference type="Pfam" id="PF07714">
    <property type="entry name" value="PK_Tyr_Ser-Thr"/>
    <property type="match status" value="1"/>
</dbReference>
<dbReference type="PROSITE" id="PS00108">
    <property type="entry name" value="PROTEIN_KINASE_ST"/>
    <property type="match status" value="1"/>
</dbReference>
<accession>A0A7J8LTT8</accession>
<dbReference type="PANTHER" id="PTHR27005:SF511">
    <property type="entry name" value="WALL-ASSOCIATED RECEPTOR KINASE 1-RELATED"/>
    <property type="match status" value="1"/>
</dbReference>
<comment type="catalytic activity">
    <reaction evidence="4">
        <text>L-threonyl-[protein] + ATP = O-phospho-L-threonyl-[protein] + ADP + H(+)</text>
        <dbReference type="Rhea" id="RHEA:46608"/>
        <dbReference type="Rhea" id="RHEA-COMP:11060"/>
        <dbReference type="Rhea" id="RHEA-COMP:11605"/>
        <dbReference type="ChEBI" id="CHEBI:15378"/>
        <dbReference type="ChEBI" id="CHEBI:30013"/>
        <dbReference type="ChEBI" id="CHEBI:30616"/>
        <dbReference type="ChEBI" id="CHEBI:61977"/>
        <dbReference type="ChEBI" id="CHEBI:456216"/>
    </reaction>
</comment>
<keyword evidence="2" id="KW-0067">ATP-binding</keyword>
<comment type="catalytic activity">
    <reaction evidence="3">
        <text>L-seryl-[protein] + ATP = O-phospho-L-seryl-[protein] + ADP + H(+)</text>
        <dbReference type="Rhea" id="RHEA:17989"/>
        <dbReference type="Rhea" id="RHEA-COMP:9863"/>
        <dbReference type="Rhea" id="RHEA-COMP:11604"/>
        <dbReference type="ChEBI" id="CHEBI:15378"/>
        <dbReference type="ChEBI" id="CHEBI:29999"/>
        <dbReference type="ChEBI" id="CHEBI:30616"/>
        <dbReference type="ChEBI" id="CHEBI:83421"/>
        <dbReference type="ChEBI" id="CHEBI:456216"/>
    </reaction>
</comment>
<dbReference type="GO" id="GO:0007166">
    <property type="term" value="P:cell surface receptor signaling pathway"/>
    <property type="evidence" value="ECO:0007669"/>
    <property type="project" value="InterPro"/>
</dbReference>
<dbReference type="GO" id="GO:0005886">
    <property type="term" value="C:plasma membrane"/>
    <property type="evidence" value="ECO:0007669"/>
    <property type="project" value="TreeGrafter"/>
</dbReference>
<gene>
    <name evidence="6" type="ORF">Golob_025930</name>
</gene>
<dbReference type="Proteomes" id="UP000593572">
    <property type="component" value="Unassembled WGS sequence"/>
</dbReference>
<keyword evidence="1" id="KW-0547">Nucleotide-binding</keyword>
<dbReference type="EMBL" id="JABEZX010000005">
    <property type="protein sequence ID" value="MBA0555773.1"/>
    <property type="molecule type" value="Genomic_DNA"/>
</dbReference>
<dbReference type="InterPro" id="IPR011009">
    <property type="entry name" value="Kinase-like_dom_sf"/>
</dbReference>
<dbReference type="FunFam" id="1.10.510.10:FF:000084">
    <property type="entry name" value="Wall-associated receptor kinase 2"/>
    <property type="match status" value="1"/>
</dbReference>
<sequence length="283" mass="31911">MVLYQINHRNVVKLLGCCLETQVPLLVYEYITNGTLFHHLHDDDAALDLPWETRLRIATETAEALSYLHSAVSIPIIHRDIKLANILLDNNYNAKVSDFGASRLIPSDEAQITTIVQGTFGYLDPEYMHTSLLTEKSDVYSFGVVLMELLTGQKVVCFKRSEEKRVLAMYFVSLMKEDNLLDILDPRVLTDKNVEQLKEVAALASRCVRMKGEERPTMKEVAHELAGLQAMPKHPWSKSKLQGEESEYLLGDMCSTYTDGATSSSMGYDSINNKITFELEGAR</sequence>
<dbReference type="PROSITE" id="PS50011">
    <property type="entry name" value="PROTEIN_KINASE_DOM"/>
    <property type="match status" value="1"/>
</dbReference>
<dbReference type="SMART" id="SM00220">
    <property type="entry name" value="S_TKc"/>
    <property type="match status" value="1"/>
</dbReference>
<protein>
    <recommendedName>
        <fullName evidence="5">Protein kinase domain-containing protein</fullName>
    </recommendedName>
</protein>
<comment type="caution">
    <text evidence="6">The sequence shown here is derived from an EMBL/GenBank/DDBJ whole genome shotgun (WGS) entry which is preliminary data.</text>
</comment>
<dbReference type="InterPro" id="IPR008271">
    <property type="entry name" value="Ser/Thr_kinase_AS"/>
</dbReference>
<dbReference type="PIRSF" id="PIRSF000654">
    <property type="entry name" value="Integrin-linked_kinase"/>
    <property type="match status" value="1"/>
</dbReference>
<feature type="domain" description="Protein kinase" evidence="5">
    <location>
        <begin position="1"/>
        <end position="237"/>
    </location>
</feature>
<evidence type="ECO:0000256" key="3">
    <source>
        <dbReference type="ARBA" id="ARBA00047558"/>
    </source>
</evidence>
<evidence type="ECO:0000256" key="4">
    <source>
        <dbReference type="ARBA" id="ARBA00047951"/>
    </source>
</evidence>
<dbReference type="InterPro" id="IPR045274">
    <property type="entry name" value="WAK-like"/>
</dbReference>
<organism evidence="6 7">
    <name type="scientific">Gossypium lobatum</name>
    <dbReference type="NCBI Taxonomy" id="34289"/>
    <lineage>
        <taxon>Eukaryota</taxon>
        <taxon>Viridiplantae</taxon>
        <taxon>Streptophyta</taxon>
        <taxon>Embryophyta</taxon>
        <taxon>Tracheophyta</taxon>
        <taxon>Spermatophyta</taxon>
        <taxon>Magnoliopsida</taxon>
        <taxon>eudicotyledons</taxon>
        <taxon>Gunneridae</taxon>
        <taxon>Pentapetalae</taxon>
        <taxon>rosids</taxon>
        <taxon>malvids</taxon>
        <taxon>Malvales</taxon>
        <taxon>Malvaceae</taxon>
        <taxon>Malvoideae</taxon>
        <taxon>Gossypium</taxon>
    </lineage>
</organism>
<evidence type="ECO:0000313" key="6">
    <source>
        <dbReference type="EMBL" id="MBA0555773.1"/>
    </source>
</evidence>
<evidence type="ECO:0000259" key="5">
    <source>
        <dbReference type="PROSITE" id="PS50011"/>
    </source>
</evidence>
<dbReference type="GO" id="GO:0004674">
    <property type="term" value="F:protein serine/threonine kinase activity"/>
    <property type="evidence" value="ECO:0007669"/>
    <property type="project" value="TreeGrafter"/>
</dbReference>
<dbReference type="AlphaFoldDB" id="A0A7J8LTT8"/>
<evidence type="ECO:0000256" key="2">
    <source>
        <dbReference type="ARBA" id="ARBA00022840"/>
    </source>
</evidence>
<dbReference type="Gene3D" id="3.30.200.20">
    <property type="entry name" value="Phosphorylase Kinase, domain 1"/>
    <property type="match status" value="1"/>
</dbReference>
<dbReference type="SUPFAM" id="SSF56112">
    <property type="entry name" value="Protein kinase-like (PK-like)"/>
    <property type="match status" value="1"/>
</dbReference>
<name>A0A7J8LTT8_9ROSI</name>
<dbReference type="GO" id="GO:0005524">
    <property type="term" value="F:ATP binding"/>
    <property type="evidence" value="ECO:0007669"/>
    <property type="project" value="UniProtKB-KW"/>
</dbReference>